<dbReference type="InParanoid" id="A0A7N6B0F9"/>
<dbReference type="InterPro" id="IPR005818">
    <property type="entry name" value="Histone_H1/H5_H15"/>
</dbReference>
<protein>
    <recommendedName>
        <fullName evidence="2">H15 domain-containing protein</fullName>
    </recommendedName>
</protein>
<evidence type="ECO:0000313" key="4">
    <source>
        <dbReference type="Proteomes" id="UP000265040"/>
    </source>
</evidence>
<dbReference type="GO" id="GO:0003677">
    <property type="term" value="F:DNA binding"/>
    <property type="evidence" value="ECO:0007669"/>
    <property type="project" value="InterPro"/>
</dbReference>
<feature type="domain" description="H15" evidence="2">
    <location>
        <begin position="29"/>
        <end position="86"/>
    </location>
</feature>
<proteinExistence type="predicted"/>
<dbReference type="Gene3D" id="1.10.10.10">
    <property type="entry name" value="Winged helix-like DNA-binding domain superfamily/Winged helix DNA-binding domain"/>
    <property type="match status" value="1"/>
</dbReference>
<evidence type="ECO:0000256" key="1">
    <source>
        <dbReference type="SAM" id="MobiDB-lite"/>
    </source>
</evidence>
<reference evidence="3" key="1">
    <citation type="submission" date="2021-04" db="EMBL/GenBank/DDBJ databases">
        <authorList>
            <consortium name="Wellcome Sanger Institute Data Sharing"/>
        </authorList>
    </citation>
    <scope>NUCLEOTIDE SEQUENCE [LARGE SCALE GENOMIC DNA]</scope>
</reference>
<dbReference type="OrthoDB" id="10070184at2759"/>
<accession>A0A7N6B0F9</accession>
<sequence>KLFICTIPSTPSVTLTTNPTRTKPASHHISQLILAVVAQCKHRGGISMSELKQTLSAAGYNVTKDNRRVNVVTKRLVHNETLVRTTRSAMFRRNNKVKTAKTQKPTDKTHNPAGKSQKRTNKTRKAAGRSQKQRGKGGKARRKPSKPARKKRRSVRHRAAQVRKTFRMAQRTLRRRSKKNQHLYKSFQKRVPPRRQLLKRRSRLKIQQNRINRRTYYY</sequence>
<dbReference type="Pfam" id="PF00538">
    <property type="entry name" value="Linker_histone"/>
    <property type="match status" value="1"/>
</dbReference>
<organism evidence="3 4">
    <name type="scientific">Anabas testudineus</name>
    <name type="common">Climbing perch</name>
    <name type="synonym">Anthias testudineus</name>
    <dbReference type="NCBI Taxonomy" id="64144"/>
    <lineage>
        <taxon>Eukaryota</taxon>
        <taxon>Metazoa</taxon>
        <taxon>Chordata</taxon>
        <taxon>Craniata</taxon>
        <taxon>Vertebrata</taxon>
        <taxon>Euteleostomi</taxon>
        <taxon>Actinopterygii</taxon>
        <taxon>Neopterygii</taxon>
        <taxon>Teleostei</taxon>
        <taxon>Neoteleostei</taxon>
        <taxon>Acanthomorphata</taxon>
        <taxon>Anabantaria</taxon>
        <taxon>Anabantiformes</taxon>
        <taxon>Anabantoidei</taxon>
        <taxon>Anabantidae</taxon>
        <taxon>Anabas</taxon>
    </lineage>
</organism>
<dbReference type="GO" id="GO:0006334">
    <property type="term" value="P:nucleosome assembly"/>
    <property type="evidence" value="ECO:0007669"/>
    <property type="project" value="InterPro"/>
</dbReference>
<feature type="compositionally biased region" description="Basic residues" evidence="1">
    <location>
        <begin position="116"/>
        <end position="162"/>
    </location>
</feature>
<evidence type="ECO:0000313" key="3">
    <source>
        <dbReference type="Ensembl" id="ENSATEP00000054480.1"/>
    </source>
</evidence>
<name>A0A7N6B0F9_ANATE</name>
<dbReference type="InterPro" id="IPR036388">
    <property type="entry name" value="WH-like_DNA-bd_sf"/>
</dbReference>
<evidence type="ECO:0000259" key="2">
    <source>
        <dbReference type="Pfam" id="PF00538"/>
    </source>
</evidence>
<dbReference type="AlphaFoldDB" id="A0A7N6B0F9"/>
<dbReference type="GeneTree" id="ENSGT00940000170732"/>
<dbReference type="GO" id="GO:0000786">
    <property type="term" value="C:nucleosome"/>
    <property type="evidence" value="ECO:0007669"/>
    <property type="project" value="InterPro"/>
</dbReference>
<dbReference type="Proteomes" id="UP000265040">
    <property type="component" value="Chromosome 16"/>
</dbReference>
<reference evidence="3" key="2">
    <citation type="submission" date="2025-08" db="UniProtKB">
        <authorList>
            <consortium name="Ensembl"/>
        </authorList>
    </citation>
    <scope>IDENTIFICATION</scope>
</reference>
<feature type="region of interest" description="Disordered" evidence="1">
    <location>
        <begin position="91"/>
        <end position="162"/>
    </location>
</feature>
<keyword evidence="4" id="KW-1185">Reference proteome</keyword>
<dbReference type="Ensembl" id="ENSATET00000068461.1">
    <property type="protein sequence ID" value="ENSATEP00000054480.1"/>
    <property type="gene ID" value="ENSATEG00000025338.1"/>
</dbReference>
<reference evidence="3" key="3">
    <citation type="submission" date="2025-09" db="UniProtKB">
        <authorList>
            <consortium name="Ensembl"/>
        </authorList>
    </citation>
    <scope>IDENTIFICATION</scope>
</reference>
<dbReference type="InterPro" id="IPR036390">
    <property type="entry name" value="WH_DNA-bd_sf"/>
</dbReference>
<dbReference type="SUPFAM" id="SSF46785">
    <property type="entry name" value="Winged helix' DNA-binding domain"/>
    <property type="match status" value="1"/>
</dbReference>